<dbReference type="InterPro" id="IPR001482">
    <property type="entry name" value="T2SS/T4SS_dom"/>
</dbReference>
<evidence type="ECO:0000313" key="7">
    <source>
        <dbReference type="EMBL" id="BBO91675.1"/>
    </source>
</evidence>
<feature type="domain" description="Response regulatory" evidence="6">
    <location>
        <begin position="30"/>
        <end position="146"/>
    </location>
</feature>
<keyword evidence="8" id="KW-1185">Reference proteome</keyword>
<evidence type="ECO:0000256" key="3">
    <source>
        <dbReference type="ARBA" id="ARBA00022840"/>
    </source>
</evidence>
<comment type="similarity">
    <text evidence="1">Belongs to the GSP E family.</text>
</comment>
<proteinExistence type="inferred from homology"/>
<keyword evidence="3" id="KW-0067">ATP-binding</keyword>
<dbReference type="Pfam" id="PF00072">
    <property type="entry name" value="Response_reg"/>
    <property type="match status" value="1"/>
</dbReference>
<evidence type="ECO:0000259" key="6">
    <source>
        <dbReference type="PROSITE" id="PS50110"/>
    </source>
</evidence>
<dbReference type="AlphaFoldDB" id="A0A5K8AG64"/>
<dbReference type="Proteomes" id="UP000422108">
    <property type="component" value="Chromosome"/>
</dbReference>
<dbReference type="GO" id="GO:0000160">
    <property type="term" value="P:phosphorelay signal transduction system"/>
    <property type="evidence" value="ECO:0007669"/>
    <property type="project" value="InterPro"/>
</dbReference>
<evidence type="ECO:0000256" key="1">
    <source>
        <dbReference type="ARBA" id="ARBA00006611"/>
    </source>
</evidence>
<dbReference type="InterPro" id="IPR025874">
    <property type="entry name" value="DZR"/>
</dbReference>
<dbReference type="PROSITE" id="PS50110">
    <property type="entry name" value="RESPONSE_REGULATORY"/>
    <property type="match status" value="1"/>
</dbReference>
<dbReference type="PANTHER" id="PTHR30258:SF2">
    <property type="entry name" value="COMG OPERON PROTEIN 1"/>
    <property type="match status" value="1"/>
</dbReference>
<name>A0A5K8AG64_9BACT</name>
<dbReference type="SUPFAM" id="SSF52540">
    <property type="entry name" value="P-loop containing nucleoside triphosphate hydrolases"/>
    <property type="match status" value="1"/>
</dbReference>
<dbReference type="FunFam" id="3.30.300.160:FF:000002">
    <property type="entry name" value="Type II secretion system protein E"/>
    <property type="match status" value="1"/>
</dbReference>
<dbReference type="SMART" id="SM00448">
    <property type="entry name" value="REC"/>
    <property type="match status" value="1"/>
</dbReference>
<reference evidence="7 8" key="1">
    <citation type="submission" date="2019-11" db="EMBL/GenBank/DDBJ databases">
        <title>Comparative genomics of hydrocarbon-degrading Desulfosarcina strains.</title>
        <authorList>
            <person name="Watanabe M."/>
            <person name="Kojima H."/>
            <person name="Fukui M."/>
        </authorList>
    </citation>
    <scope>NUCLEOTIDE SEQUENCE [LARGE SCALE GENOMIC DNA]</scope>
    <source>
        <strain evidence="8">oXyS1</strain>
    </source>
</reference>
<keyword evidence="4" id="KW-0597">Phosphoprotein</keyword>
<evidence type="ECO:0000256" key="5">
    <source>
        <dbReference type="SAM" id="Coils"/>
    </source>
</evidence>
<evidence type="ECO:0000256" key="4">
    <source>
        <dbReference type="PROSITE-ProRule" id="PRU00169"/>
    </source>
</evidence>
<dbReference type="InterPro" id="IPR027417">
    <property type="entry name" value="P-loop_NTPase"/>
</dbReference>
<protein>
    <recommendedName>
        <fullName evidence="6">Response regulatory domain-containing protein</fullName>
    </recommendedName>
</protein>
<dbReference type="CDD" id="cd01129">
    <property type="entry name" value="PulE-GspE-like"/>
    <property type="match status" value="1"/>
</dbReference>
<dbReference type="InterPro" id="IPR001789">
    <property type="entry name" value="Sig_transdc_resp-reg_receiver"/>
</dbReference>
<dbReference type="EMBL" id="AP021879">
    <property type="protein sequence ID" value="BBO91675.1"/>
    <property type="molecule type" value="Genomic_DNA"/>
</dbReference>
<dbReference type="SUPFAM" id="SSF160246">
    <property type="entry name" value="EspE N-terminal domain-like"/>
    <property type="match status" value="1"/>
</dbReference>
<accession>A0A5K8AG64</accession>
<dbReference type="GO" id="GO:0016887">
    <property type="term" value="F:ATP hydrolysis activity"/>
    <property type="evidence" value="ECO:0007669"/>
    <property type="project" value="TreeGrafter"/>
</dbReference>
<evidence type="ECO:0000256" key="2">
    <source>
        <dbReference type="ARBA" id="ARBA00022741"/>
    </source>
</evidence>
<dbReference type="Pfam" id="PF12773">
    <property type="entry name" value="DZR"/>
    <property type="match status" value="1"/>
</dbReference>
<dbReference type="Gene3D" id="3.30.450.90">
    <property type="match status" value="1"/>
</dbReference>
<dbReference type="Gene3D" id="3.40.50.2300">
    <property type="match status" value="1"/>
</dbReference>
<dbReference type="InterPro" id="IPR037257">
    <property type="entry name" value="T2SS_E_N_sf"/>
</dbReference>
<keyword evidence="2" id="KW-0547">Nucleotide-binding</keyword>
<dbReference type="Gene3D" id="3.30.300.160">
    <property type="entry name" value="Type II secretion system, protein E, N-terminal domain"/>
    <property type="match status" value="1"/>
</dbReference>
<feature type="modified residue" description="4-aspartylphosphate" evidence="4">
    <location>
        <position position="80"/>
    </location>
</feature>
<dbReference type="Pfam" id="PF00437">
    <property type="entry name" value="T2SSE"/>
    <property type="match status" value="1"/>
</dbReference>
<evidence type="ECO:0000313" key="8">
    <source>
        <dbReference type="Proteomes" id="UP000422108"/>
    </source>
</evidence>
<gene>
    <name evidence="7" type="ORF">DSCOOX_48550</name>
</gene>
<keyword evidence="5" id="KW-0175">Coiled coil</keyword>
<dbReference type="GO" id="GO:0005524">
    <property type="term" value="F:ATP binding"/>
    <property type="evidence" value="ECO:0007669"/>
    <property type="project" value="UniProtKB-KW"/>
</dbReference>
<dbReference type="InterPro" id="IPR011006">
    <property type="entry name" value="CheY-like_superfamily"/>
</dbReference>
<dbReference type="GO" id="GO:0005886">
    <property type="term" value="C:plasma membrane"/>
    <property type="evidence" value="ECO:0007669"/>
    <property type="project" value="TreeGrafter"/>
</dbReference>
<dbReference type="Pfam" id="PF05157">
    <property type="entry name" value="MshEN"/>
    <property type="match status" value="1"/>
</dbReference>
<dbReference type="Gene3D" id="3.40.50.300">
    <property type="entry name" value="P-loop containing nucleotide triphosphate hydrolases"/>
    <property type="match status" value="1"/>
</dbReference>
<dbReference type="RefSeq" id="WP_155312553.1">
    <property type="nucleotide sequence ID" value="NZ_AP021879.1"/>
</dbReference>
<dbReference type="Gene3D" id="1.10.40.70">
    <property type="match status" value="1"/>
</dbReference>
<sequence length="812" mass="90587">MSRIASLFLDNSAEQAAIPDSKPAGTKAYRILFVDDEPNVLKAMRRIFRQENYQLLTAGSGPEALALLDRHQPVHVVVSDHRMPGMTGTQLLKQIKAKYPKTIRIMLTGYADTDAVMGAVNEGAVYKFITKPWNDDDLRLTVSLALEQYDLIRENRSLKQQAENHQKEIKRLSRFVNAHHSQLGHLLLKAGLIDEKTLEKALSIQAKSNTVLPKILVNIGAISEKAIIGAIEKRTDINRVSPAEFSVPEALAALIPREICEQNMLVPLKRSDQKLIVAMADPTDLNKIDDLTFITGMPVQPVVATGKEILATVKTIYGETDVFDAVLSEIDLSDPTEQIEIVLEETDEGADIEELLRAKDKPPAIRIVNAIISDALRHNASDVHIEPKTKYIMVRYRIDDLLVDKLHIPLNMHLAIVSRIKVMSDLDIAERRRPQDGRITVKSSTRMVDMRISTLPTINGEKVVLRILDKNAASKEIEELGFSGRDLEAVIHFIERPQGIILATGPTGSGKTTTLYGMLRKGARITKNFTTIEDPVEYQMGMAEQVNVRDKIGLSFSTVLRAILRQDPNVIMLGEIRDHETAEVAFNAALTGHLVLSTLHTNSSIAAITRLRDMGLAPYVISDALVGVIAQRLVRCTCPHCRTADHPDKQMRRSLNITDPEFKAWRGAGCDRCNGIGYKGRIGVYEIFQVDREIKRMIHQDAAEPELLHATRLTGMSTLLDDALKKVKEGITTCEEVLRVFGPQHTTQIVCSHCHGLMEQRHNYCPYCGKELIKHCRQCGQLLARDWHHCPKCGNTAQRDDTETGPPNPYGP</sequence>
<dbReference type="PANTHER" id="PTHR30258">
    <property type="entry name" value="TYPE II SECRETION SYSTEM PROTEIN GSPE-RELATED"/>
    <property type="match status" value="1"/>
</dbReference>
<organism evidence="7 8">
    <name type="scientific">Desulfosarcina ovata subsp. ovata</name>
    <dbReference type="NCBI Taxonomy" id="2752305"/>
    <lineage>
        <taxon>Bacteria</taxon>
        <taxon>Pseudomonadati</taxon>
        <taxon>Thermodesulfobacteriota</taxon>
        <taxon>Desulfobacteria</taxon>
        <taxon>Desulfobacterales</taxon>
        <taxon>Desulfosarcinaceae</taxon>
        <taxon>Desulfosarcina</taxon>
    </lineage>
</organism>
<dbReference type="FunFam" id="3.40.50.300:FF:000398">
    <property type="entry name" value="Type IV pilus assembly ATPase PilB"/>
    <property type="match status" value="1"/>
</dbReference>
<dbReference type="InterPro" id="IPR007831">
    <property type="entry name" value="T2SS_GspE_N"/>
</dbReference>
<dbReference type="SUPFAM" id="SSF52172">
    <property type="entry name" value="CheY-like"/>
    <property type="match status" value="1"/>
</dbReference>
<dbReference type="CDD" id="cd17569">
    <property type="entry name" value="REC_HupR-like"/>
    <property type="match status" value="1"/>
</dbReference>
<feature type="coiled-coil region" evidence="5">
    <location>
        <begin position="148"/>
        <end position="175"/>
    </location>
</feature>
<dbReference type="CDD" id="cd20335">
    <property type="entry name" value="BRcat_RBR"/>
    <property type="match status" value="1"/>
</dbReference>